<evidence type="ECO:0000313" key="2">
    <source>
        <dbReference type="EMBL" id="MFA9950056.1"/>
    </source>
</evidence>
<dbReference type="EMBL" id="JBEUWX010000002">
    <property type="protein sequence ID" value="MFA9950082.1"/>
    <property type="molecule type" value="Genomic_DNA"/>
</dbReference>
<reference evidence="2" key="2">
    <citation type="journal article" date="2025" name="Int. J. Syst. Evol. Microbiol.">
        <title>Dentiradicibacter hellwigii gen. nov., sp. nov., isolated from a secondary infected root canal in the human oral cavity.</title>
        <authorList>
            <person name="Bartsch S."/>
            <person name="Wittmer A."/>
            <person name="Weber A.K."/>
            <person name="Neumann-Schaal M."/>
            <person name="Wolf J."/>
            <person name="Gronow S."/>
            <person name="Turnbull J.D."/>
            <person name="Tennert C."/>
            <person name="Hacker G."/>
            <person name="Cieplik F."/>
            <person name="Al-Ahmad A."/>
        </authorList>
    </citation>
    <scope>NUCLEOTIDE SEQUENCE</scope>
    <source>
        <strain evidence="2">Wk13</strain>
    </source>
</reference>
<gene>
    <name evidence="2" type="ORF">ABCS64_06955</name>
    <name evidence="3" type="ORF">ABCS64_07090</name>
</gene>
<protein>
    <recommendedName>
        <fullName evidence="5">DUF5673 domain-containing protein</fullName>
    </recommendedName>
</protein>
<accession>A0ABV4UFB5</accession>
<feature type="transmembrane region" description="Helical" evidence="1">
    <location>
        <begin position="20"/>
        <end position="37"/>
    </location>
</feature>
<dbReference type="Proteomes" id="UP001574673">
    <property type="component" value="Unassembled WGS sequence"/>
</dbReference>
<feature type="transmembrane region" description="Helical" evidence="1">
    <location>
        <begin position="49"/>
        <end position="67"/>
    </location>
</feature>
<keyword evidence="1" id="KW-0472">Membrane</keyword>
<keyword evidence="1" id="KW-1133">Transmembrane helix</keyword>
<keyword evidence="4" id="KW-1185">Reference proteome</keyword>
<dbReference type="RefSeq" id="WP_418891141.1">
    <property type="nucleotide sequence ID" value="NZ_JBEUWX010000002.1"/>
</dbReference>
<evidence type="ECO:0000256" key="1">
    <source>
        <dbReference type="SAM" id="Phobius"/>
    </source>
</evidence>
<evidence type="ECO:0008006" key="5">
    <source>
        <dbReference type="Google" id="ProtNLM"/>
    </source>
</evidence>
<dbReference type="EMBL" id="JBEUWX010000002">
    <property type="protein sequence ID" value="MFA9950056.1"/>
    <property type="molecule type" value="Genomic_DNA"/>
</dbReference>
<keyword evidence="1" id="KW-0812">Transmembrane</keyword>
<sequence length="162" mass="19554">MTVMNNDVVMIRAYLGGRWFFYTFFLIFNIILIIGAFKFEFRRKETIEIGKFFIAMNLVTVYVIYILEAFKIQYNQTFFSYRSSFQRHYRDISYSQIERLWIEFERKPFQALDTLKVRLKDGRIIKITRTAFPQPAYRNFEQMLQERTGLKIKGHSPLVAKP</sequence>
<proteinExistence type="predicted"/>
<evidence type="ECO:0000313" key="3">
    <source>
        <dbReference type="EMBL" id="MFA9950082.1"/>
    </source>
</evidence>
<comment type="caution">
    <text evidence="2">The sequence shown here is derived from an EMBL/GenBank/DDBJ whole genome shotgun (WGS) entry which is preliminary data.</text>
</comment>
<evidence type="ECO:0000313" key="4">
    <source>
        <dbReference type="Proteomes" id="UP001574673"/>
    </source>
</evidence>
<name>A0ABV4UFB5_9RHOO</name>
<organism evidence="2 4">
    <name type="scientific">Dentiradicibacter hellwigii</name>
    <dbReference type="NCBI Taxonomy" id="3149053"/>
    <lineage>
        <taxon>Bacteria</taxon>
        <taxon>Pseudomonadati</taxon>
        <taxon>Pseudomonadota</taxon>
        <taxon>Betaproteobacteria</taxon>
        <taxon>Rhodocyclales</taxon>
        <taxon>Rhodocyclaceae</taxon>
        <taxon>Dentiradicibacter</taxon>
    </lineage>
</organism>
<reference evidence="4" key="1">
    <citation type="submission" date="2024-06" db="EMBL/GenBank/DDBJ databases">
        <title>Radixoralia hellwigii gen. nov., sp nov., isolated from a root canal in the human oral cavity.</title>
        <authorList>
            <person name="Bartsch S."/>
            <person name="Wittmer A."/>
            <person name="Schulz A.-K."/>
            <person name="Neumann-Schaal M."/>
            <person name="Wolf J."/>
            <person name="Gronow S."/>
            <person name="Tennert C."/>
            <person name="Haecker G."/>
            <person name="Cieplik F."/>
            <person name="Al-Ahmad A."/>
        </authorList>
    </citation>
    <scope>NUCLEOTIDE SEQUENCE [LARGE SCALE GENOMIC DNA]</scope>
    <source>
        <strain evidence="4">Wk13</strain>
    </source>
</reference>